<evidence type="ECO:0000256" key="4">
    <source>
        <dbReference type="ARBA" id="ARBA00022695"/>
    </source>
</evidence>
<evidence type="ECO:0000256" key="1">
    <source>
        <dbReference type="ARBA" id="ARBA00012417"/>
    </source>
</evidence>
<dbReference type="GO" id="GO:0006261">
    <property type="term" value="P:DNA-templated DNA replication"/>
    <property type="evidence" value="ECO:0007669"/>
    <property type="project" value="TreeGrafter"/>
</dbReference>
<dbReference type="EC" id="2.7.7.7" evidence="1"/>
<evidence type="ECO:0000256" key="6">
    <source>
        <dbReference type="ARBA" id="ARBA00022932"/>
    </source>
</evidence>
<reference evidence="9" key="1">
    <citation type="submission" date="2023-01" db="EMBL/GenBank/DDBJ databases">
        <title>Vibrio sp. CB1-14 genome sequencing.</title>
        <authorList>
            <person name="Otstavnykh N."/>
            <person name="Isaeva M."/>
            <person name="Meleshko D."/>
        </authorList>
    </citation>
    <scope>NUCLEOTIDE SEQUENCE</scope>
    <source>
        <strain evidence="9">CB1-14</strain>
    </source>
</reference>
<dbReference type="GO" id="GO:0003887">
    <property type="term" value="F:DNA-directed DNA polymerase activity"/>
    <property type="evidence" value="ECO:0007669"/>
    <property type="project" value="UniProtKB-KW"/>
</dbReference>
<keyword evidence="4 9" id="KW-0548">Nucleotidyltransferase</keyword>
<feature type="domain" description="DNA polymerase III delta subunit C-terminal" evidence="8">
    <location>
        <begin position="222"/>
        <end position="317"/>
    </location>
</feature>
<dbReference type="Pfam" id="PF09115">
    <property type="entry name" value="DNApol3-delta_C"/>
    <property type="match status" value="1"/>
</dbReference>
<dbReference type="PANTHER" id="PTHR11669">
    <property type="entry name" value="REPLICATION FACTOR C / DNA POLYMERASE III GAMMA-TAU SUBUNIT"/>
    <property type="match status" value="1"/>
</dbReference>
<accession>A0AAU8BGL4</accession>
<dbReference type="InterPro" id="IPR004622">
    <property type="entry name" value="DNA_pol_HolB"/>
</dbReference>
<dbReference type="SUPFAM" id="SSF52540">
    <property type="entry name" value="P-loop containing nucleoside triphosphate hydrolases"/>
    <property type="match status" value="1"/>
</dbReference>
<evidence type="ECO:0000256" key="3">
    <source>
        <dbReference type="ARBA" id="ARBA00022679"/>
    </source>
</evidence>
<evidence type="ECO:0000256" key="2">
    <source>
        <dbReference type="ARBA" id="ARBA00014363"/>
    </source>
</evidence>
<dbReference type="RefSeq" id="WP_353496628.1">
    <property type="nucleotide sequence ID" value="NZ_CP115920.1"/>
</dbReference>
<evidence type="ECO:0000259" key="8">
    <source>
        <dbReference type="Pfam" id="PF09115"/>
    </source>
</evidence>
<name>A0AAU8BGL4_9VIBR</name>
<protein>
    <recommendedName>
        <fullName evidence="2">DNA polymerase III subunit delta'</fullName>
        <ecNumber evidence="1">2.7.7.7</ecNumber>
    </recommendedName>
</protein>
<dbReference type="Pfam" id="PF13177">
    <property type="entry name" value="DNA_pol3_delta2"/>
    <property type="match status" value="1"/>
</dbReference>
<evidence type="ECO:0000256" key="7">
    <source>
        <dbReference type="ARBA" id="ARBA00049244"/>
    </source>
</evidence>
<dbReference type="KEGG" id="vck:PG915_11330"/>
<proteinExistence type="predicted"/>
<dbReference type="PANTHER" id="PTHR11669:SF8">
    <property type="entry name" value="DNA POLYMERASE III SUBUNIT DELTA"/>
    <property type="match status" value="1"/>
</dbReference>
<dbReference type="GO" id="GO:0003677">
    <property type="term" value="F:DNA binding"/>
    <property type="evidence" value="ECO:0007669"/>
    <property type="project" value="InterPro"/>
</dbReference>
<dbReference type="Gene3D" id="3.40.50.300">
    <property type="entry name" value="P-loop containing nucleotide triphosphate hydrolases"/>
    <property type="match status" value="1"/>
</dbReference>
<dbReference type="InterPro" id="IPR027417">
    <property type="entry name" value="P-loop_NTPase"/>
</dbReference>
<evidence type="ECO:0000256" key="5">
    <source>
        <dbReference type="ARBA" id="ARBA00022705"/>
    </source>
</evidence>
<dbReference type="GO" id="GO:0008408">
    <property type="term" value="F:3'-5' exonuclease activity"/>
    <property type="evidence" value="ECO:0007669"/>
    <property type="project" value="InterPro"/>
</dbReference>
<keyword evidence="3 9" id="KW-0808">Transferase</keyword>
<dbReference type="Gene3D" id="1.20.272.10">
    <property type="match status" value="1"/>
</dbReference>
<dbReference type="AlphaFoldDB" id="A0AAU8BGL4"/>
<dbReference type="NCBIfam" id="TIGR00678">
    <property type="entry name" value="holB"/>
    <property type="match status" value="1"/>
</dbReference>
<sequence length="317" mass="35306">MYAYPWHTTTWQQLKSNLERAHISGAMLLQAKPGLAPQALIDRYVSGLMCENDASEPCGFCHACSLIRSESHPDVHMVLPEKDKKTLSVEQIRQANKWALESSQFGGYRVIVIPQAERMNASAANALLKTLEEPSSSCVFILSTDNAQRLLPTIRSRCEAWPIAAPTQQAACEWVSQQLNKDVSPQAAYLCQSEPLVMKAFIEQGHEKVFNSLLESFIQVVISGQTDVSSLMTSLVKSDVAVDVQLSWLWLVLVSAQKQALGVTDDTTISEAKRLAAHFDYQTLFQQAEALAELKQQLSISSGLNTELLMTNWLYRF</sequence>
<dbReference type="SUPFAM" id="SSF48019">
    <property type="entry name" value="post-AAA+ oligomerization domain-like"/>
    <property type="match status" value="1"/>
</dbReference>
<keyword evidence="5" id="KW-0235">DNA replication</keyword>
<dbReference type="EMBL" id="CP115920">
    <property type="protein sequence ID" value="XCD15182.1"/>
    <property type="molecule type" value="Genomic_DNA"/>
</dbReference>
<dbReference type="InterPro" id="IPR050238">
    <property type="entry name" value="DNA_Rep/Repair_Clamp_Loader"/>
</dbReference>
<keyword evidence="6" id="KW-0239">DNA-directed DNA polymerase</keyword>
<dbReference type="GO" id="GO:0009360">
    <property type="term" value="C:DNA polymerase III complex"/>
    <property type="evidence" value="ECO:0007669"/>
    <property type="project" value="InterPro"/>
</dbReference>
<dbReference type="InterPro" id="IPR015199">
    <property type="entry name" value="DNA_pol_III_delta_C"/>
</dbReference>
<dbReference type="InterPro" id="IPR008921">
    <property type="entry name" value="DNA_pol3_clamp-load_cplx_C"/>
</dbReference>
<organism evidence="9">
    <name type="scientific">Vibrio chaetopteri</name>
    <dbReference type="NCBI Taxonomy" id="3016528"/>
    <lineage>
        <taxon>Bacteria</taxon>
        <taxon>Pseudomonadati</taxon>
        <taxon>Pseudomonadota</taxon>
        <taxon>Gammaproteobacteria</taxon>
        <taxon>Vibrionales</taxon>
        <taxon>Vibrionaceae</taxon>
        <taxon>Vibrio</taxon>
    </lineage>
</organism>
<gene>
    <name evidence="9" type="primary">holB</name>
    <name evidence="9" type="ORF">PG915_11330</name>
</gene>
<comment type="catalytic activity">
    <reaction evidence="7">
        <text>DNA(n) + a 2'-deoxyribonucleoside 5'-triphosphate = DNA(n+1) + diphosphate</text>
        <dbReference type="Rhea" id="RHEA:22508"/>
        <dbReference type="Rhea" id="RHEA-COMP:17339"/>
        <dbReference type="Rhea" id="RHEA-COMP:17340"/>
        <dbReference type="ChEBI" id="CHEBI:33019"/>
        <dbReference type="ChEBI" id="CHEBI:61560"/>
        <dbReference type="ChEBI" id="CHEBI:173112"/>
        <dbReference type="EC" id="2.7.7.7"/>
    </reaction>
</comment>
<evidence type="ECO:0000313" key="9">
    <source>
        <dbReference type="EMBL" id="XCD15182.1"/>
    </source>
</evidence>